<feature type="domain" description="Orc1-like AAA ATPase" evidence="8">
    <location>
        <begin position="12"/>
        <end position="157"/>
    </location>
</feature>
<dbReference type="InterPro" id="IPR041664">
    <property type="entry name" value="AAA_16"/>
</dbReference>
<dbReference type="RefSeq" id="XP_028138748.1">
    <property type="nucleotide sequence ID" value="XM_028282947.1"/>
</dbReference>
<dbReference type="Pfam" id="PF21639">
    <property type="entry name" value="ORC5_lid"/>
    <property type="match status" value="1"/>
</dbReference>
<proteinExistence type="inferred from homology"/>
<feature type="domain" description="Origin recognition complex subunit 5 C-terminal" evidence="9">
    <location>
        <begin position="306"/>
        <end position="442"/>
    </location>
</feature>
<dbReference type="GO" id="GO:0005664">
    <property type="term" value="C:nuclear origin of replication recognition complex"/>
    <property type="evidence" value="ECO:0007669"/>
    <property type="project" value="TreeGrafter"/>
</dbReference>
<dbReference type="PANTHER" id="PTHR12705">
    <property type="entry name" value="ORIGIN RECOGNITION COMPLEX SUBUNIT 5"/>
    <property type="match status" value="1"/>
</dbReference>
<evidence type="ECO:0000256" key="1">
    <source>
        <dbReference type="ARBA" id="ARBA00004123"/>
    </source>
</evidence>
<evidence type="ECO:0000313" key="11">
    <source>
        <dbReference type="RefSeq" id="XP_028138748.1"/>
    </source>
</evidence>
<dbReference type="InterPro" id="IPR047088">
    <property type="entry name" value="ORC5_C"/>
</dbReference>
<evidence type="ECO:0000256" key="5">
    <source>
        <dbReference type="ARBA" id="ARBA00022840"/>
    </source>
</evidence>
<organism evidence="11">
    <name type="scientific">Diabrotica virgifera virgifera</name>
    <name type="common">western corn rootworm</name>
    <dbReference type="NCBI Taxonomy" id="50390"/>
    <lineage>
        <taxon>Eukaryota</taxon>
        <taxon>Metazoa</taxon>
        <taxon>Ecdysozoa</taxon>
        <taxon>Arthropoda</taxon>
        <taxon>Hexapoda</taxon>
        <taxon>Insecta</taxon>
        <taxon>Pterygota</taxon>
        <taxon>Neoptera</taxon>
        <taxon>Endopterygota</taxon>
        <taxon>Coleoptera</taxon>
        <taxon>Polyphaga</taxon>
        <taxon>Cucujiformia</taxon>
        <taxon>Chrysomeloidea</taxon>
        <taxon>Chrysomelidae</taxon>
        <taxon>Galerucinae</taxon>
        <taxon>Diabroticina</taxon>
        <taxon>Diabroticites</taxon>
        <taxon>Diabrotica</taxon>
    </lineage>
</organism>
<dbReference type="Pfam" id="PF13191">
    <property type="entry name" value="AAA_16"/>
    <property type="match status" value="1"/>
</dbReference>
<dbReference type="Gene3D" id="3.40.50.300">
    <property type="entry name" value="P-loop containing nucleotide triphosphate hydrolases"/>
    <property type="match status" value="1"/>
</dbReference>
<evidence type="ECO:0000256" key="6">
    <source>
        <dbReference type="ARBA" id="ARBA00023242"/>
    </source>
</evidence>
<dbReference type="AlphaFoldDB" id="A0A6P7G0Z7"/>
<dbReference type="GO" id="GO:0003688">
    <property type="term" value="F:DNA replication origin binding"/>
    <property type="evidence" value="ECO:0007669"/>
    <property type="project" value="TreeGrafter"/>
</dbReference>
<dbReference type="InterPro" id="IPR020796">
    <property type="entry name" value="ORC5"/>
</dbReference>
<evidence type="ECO:0000259" key="9">
    <source>
        <dbReference type="Pfam" id="PF14630"/>
    </source>
</evidence>
<sequence length="448" mass="52090">MAHNLSNLRQFLPCRDIQIELLYNLFAYKDEPQIESVYVYGGPSSGKSIVVTSTLEHLGINHAIVNIIECYSSKILFETILNKISGHQLDPKNPVPYARCDNMMDFLYNVEKCNEENNLNGFVLVLDNADELRNMEHNLLPCFLRLKQLTGISLVVVMISEILFEKYYTKSGGIEPLKIHFPQYNKKDLLEIISLDFEDSKTFISQHFDQILDFDVNFYKNYLNLFLSTFYRACKDLSELRYMSRINFVKYCEPVFKKELALEDSMGLWRNIAPVLKQSLEMLYLRIDTTKPATSAKEKSMPTLELPFYAKYLLIAAYLASYNPPKDDKRLFIKYHSKQRKKLKDIRLKNKVSEQLNTQLGPKPFVFDRLLAIFYSILDEKDNKMGFNNNLLVQISSLMELRLLSSVSDSCVLDGQKYKCNVSFEFIKTVCRSVGFEVKKYLSDFSHI</sequence>
<evidence type="ECO:0000256" key="3">
    <source>
        <dbReference type="ARBA" id="ARBA00022705"/>
    </source>
</evidence>
<dbReference type="Pfam" id="PF14630">
    <property type="entry name" value="ORC5_C"/>
    <property type="match status" value="1"/>
</dbReference>
<feature type="domain" description="ORC5 lid" evidence="10">
    <location>
        <begin position="219"/>
        <end position="284"/>
    </location>
</feature>
<evidence type="ECO:0000256" key="4">
    <source>
        <dbReference type="ARBA" id="ARBA00022741"/>
    </source>
</evidence>
<keyword evidence="6" id="KW-0539">Nucleus</keyword>
<comment type="similarity">
    <text evidence="2">Belongs to the ORC5 family.</text>
</comment>
<keyword evidence="3" id="KW-0235">DNA replication</keyword>
<accession>A0A6P7G0Z7</accession>
<evidence type="ECO:0000256" key="2">
    <source>
        <dbReference type="ARBA" id="ARBA00006269"/>
    </source>
</evidence>
<comment type="subcellular location">
    <subcellularLocation>
        <location evidence="1">Nucleus</location>
    </subcellularLocation>
</comment>
<evidence type="ECO:0000259" key="8">
    <source>
        <dbReference type="Pfam" id="PF13191"/>
    </source>
</evidence>
<keyword evidence="4" id="KW-0547">Nucleotide-binding</keyword>
<dbReference type="SUPFAM" id="SSF52540">
    <property type="entry name" value="P-loop containing nucleoside triphosphate hydrolases"/>
    <property type="match status" value="1"/>
</dbReference>
<dbReference type="PANTHER" id="PTHR12705:SF0">
    <property type="entry name" value="ORIGIN RECOGNITION COMPLEX SUBUNIT 5"/>
    <property type="match status" value="1"/>
</dbReference>
<evidence type="ECO:0000256" key="7">
    <source>
        <dbReference type="ARBA" id="ARBA00069657"/>
    </source>
</evidence>
<gene>
    <name evidence="11" type="primary">LOC114333118</name>
</gene>
<dbReference type="FunFam" id="3.40.50.300:FF:000673">
    <property type="entry name" value="Origin recognition complex subunit 5"/>
    <property type="match status" value="1"/>
</dbReference>
<protein>
    <recommendedName>
        <fullName evidence="7">Origin recognition complex subunit 5</fullName>
    </recommendedName>
</protein>
<dbReference type="InterPro" id="IPR027417">
    <property type="entry name" value="P-loop_NTPase"/>
</dbReference>
<evidence type="ECO:0000259" key="10">
    <source>
        <dbReference type="Pfam" id="PF21639"/>
    </source>
</evidence>
<keyword evidence="5" id="KW-0067">ATP-binding</keyword>
<dbReference type="InParanoid" id="A0A6P7G0Z7"/>
<dbReference type="GO" id="GO:0005524">
    <property type="term" value="F:ATP binding"/>
    <property type="evidence" value="ECO:0007669"/>
    <property type="project" value="UniProtKB-KW"/>
</dbReference>
<name>A0A6P7G0Z7_DIAVI</name>
<reference evidence="11" key="1">
    <citation type="submission" date="2025-08" db="UniProtKB">
        <authorList>
            <consortium name="RefSeq"/>
        </authorList>
    </citation>
    <scope>IDENTIFICATION</scope>
    <source>
        <tissue evidence="11">Whole insect</tissue>
    </source>
</reference>
<dbReference type="FunCoup" id="A0A6P7G0Z7">
    <property type="interactions" value="2657"/>
</dbReference>
<dbReference type="InterPro" id="IPR048866">
    <property type="entry name" value="ORC5_lid"/>
</dbReference>
<dbReference type="GO" id="GO:0006270">
    <property type="term" value="P:DNA replication initiation"/>
    <property type="evidence" value="ECO:0007669"/>
    <property type="project" value="TreeGrafter"/>
</dbReference>